<proteinExistence type="predicted"/>
<evidence type="ECO:0000313" key="2">
    <source>
        <dbReference type="EMBL" id="MCY9760393.1"/>
    </source>
</evidence>
<gene>
    <name evidence="2" type="ORF">M5X12_07360</name>
</gene>
<comment type="caution">
    <text evidence="2">The sequence shown here is derived from an EMBL/GenBank/DDBJ whole genome shotgun (WGS) entry which is preliminary data.</text>
</comment>
<reference evidence="2 3" key="1">
    <citation type="submission" date="2022-05" db="EMBL/GenBank/DDBJ databases">
        <title>Genome Sequencing of Bee-Associated Microbes.</title>
        <authorList>
            <person name="Dunlap C."/>
        </authorList>
    </citation>
    <scope>NUCLEOTIDE SEQUENCE [LARGE SCALE GENOMIC DNA]</scope>
    <source>
        <strain evidence="2 3">NRRL B-04010</strain>
    </source>
</reference>
<organism evidence="2 3">
    <name type="scientific">Paenibacillus alvei</name>
    <name type="common">Bacillus alvei</name>
    <dbReference type="NCBI Taxonomy" id="44250"/>
    <lineage>
        <taxon>Bacteria</taxon>
        <taxon>Bacillati</taxon>
        <taxon>Bacillota</taxon>
        <taxon>Bacilli</taxon>
        <taxon>Bacillales</taxon>
        <taxon>Paenibacillaceae</taxon>
        <taxon>Paenibacillus</taxon>
    </lineage>
</organism>
<name>A0ABT4GUY6_PAEAL</name>
<dbReference type="Proteomes" id="UP001527181">
    <property type="component" value="Unassembled WGS sequence"/>
</dbReference>
<evidence type="ECO:0000256" key="1">
    <source>
        <dbReference type="SAM" id="MobiDB-lite"/>
    </source>
</evidence>
<feature type="region of interest" description="Disordered" evidence="1">
    <location>
        <begin position="64"/>
        <end position="83"/>
    </location>
</feature>
<keyword evidence="3" id="KW-1185">Reference proteome</keyword>
<dbReference type="RefSeq" id="WP_268599572.1">
    <property type="nucleotide sequence ID" value="NZ_JAMDNP010000011.1"/>
</dbReference>
<evidence type="ECO:0000313" key="3">
    <source>
        <dbReference type="Proteomes" id="UP001527181"/>
    </source>
</evidence>
<dbReference type="EMBL" id="JAMDNP010000011">
    <property type="protein sequence ID" value="MCY9760393.1"/>
    <property type="molecule type" value="Genomic_DNA"/>
</dbReference>
<protein>
    <submittedName>
        <fullName evidence="2">Uncharacterized protein</fullName>
    </submittedName>
</protein>
<sequence length="83" mass="9878">MSSEIYVILIDDKPYRKDGAIRTYKTRERAEKEARRVSRYWSYRDRKFEVGVFAPTNVIELPIEPRDNYEGAKPHKNRSEVSV</sequence>
<accession>A0ABT4GUY6</accession>